<evidence type="ECO:0000313" key="3">
    <source>
        <dbReference type="Proteomes" id="UP000822184"/>
    </source>
</evidence>
<protein>
    <recommendedName>
        <fullName evidence="4">Nucleotidyltransferase family protein</fullName>
    </recommendedName>
</protein>
<name>A0AAE5H9M8_CLOBE</name>
<evidence type="ECO:0008006" key="4">
    <source>
        <dbReference type="Google" id="ProtNLM"/>
    </source>
</evidence>
<reference evidence="2" key="1">
    <citation type="submission" date="2020-06" db="EMBL/GenBank/DDBJ databases">
        <title>Genomic insights into acetone-butanol-ethanol (ABE) fermentation by sequencing solventogenic clostridia strains.</title>
        <authorList>
            <person name="Brown S."/>
        </authorList>
    </citation>
    <scope>NUCLEOTIDE SEQUENCE</scope>
    <source>
        <strain evidence="2">DJ123</strain>
    </source>
</reference>
<dbReference type="InterPro" id="IPR039498">
    <property type="entry name" value="NTP_transf_5"/>
</dbReference>
<dbReference type="EMBL" id="JABTDW010000001">
    <property type="protein sequence ID" value="NSB16573.1"/>
    <property type="molecule type" value="Genomic_DNA"/>
</dbReference>
<proteinExistence type="predicted"/>
<evidence type="ECO:0000256" key="1">
    <source>
        <dbReference type="SAM" id="Phobius"/>
    </source>
</evidence>
<dbReference type="Gene3D" id="3.30.460.40">
    <property type="match status" value="1"/>
</dbReference>
<dbReference type="RefSeq" id="WP_026889085.1">
    <property type="nucleotide sequence ID" value="NZ_JABTDW010000001.1"/>
</dbReference>
<comment type="caution">
    <text evidence="2">The sequence shown here is derived from an EMBL/GenBank/DDBJ whole genome shotgun (WGS) entry which is preliminary data.</text>
</comment>
<dbReference type="Proteomes" id="UP000822184">
    <property type="component" value="Unassembled WGS sequence"/>
</dbReference>
<feature type="transmembrane region" description="Helical" evidence="1">
    <location>
        <begin position="358"/>
        <end position="379"/>
    </location>
</feature>
<gene>
    <name evidence="2" type="ORF">BCD95_004832</name>
</gene>
<dbReference type="AlphaFoldDB" id="A0AAE5H9M8"/>
<sequence length="405" mass="47977">MEAYQKIIINILKASIWKQKFRYDKNIIIDWPLLIMEAKEHNISSLIYYSLDRRYLENIDRQILEQWKKEIFIVNLIQRNNINDILGIIDDLKKYGIEIIVLKGIVLREFYPRPEFRTMGDGDILIKKNDYDKVRSYLVSKGYECIDEGKNEVHQGFTSKGKLEVEVHWNLINNKYFNGNIEAFENNLWNNSIELSINESKTRMLSFNDFLLHMLLHMAVHAKVSGFGLRQLYDLSTFIVNKYNELNWNDIIKKADEYKILKFTQGLILICNKLFEIKIPNEIFDNKAVNDRELDLLLESILRSGVHGKKEEIDDFKILYRYGTNEYHIESNLLRIIKFLFPGKSEIMSRYSYAKKSYFLLPVAWIHRAFIGICIKYGVINIFRNSKKAVNLGKQRNKLIKSFEL</sequence>
<evidence type="ECO:0000313" key="2">
    <source>
        <dbReference type="EMBL" id="NSB16573.1"/>
    </source>
</evidence>
<keyword evidence="1" id="KW-1133">Transmembrane helix</keyword>
<dbReference type="Pfam" id="PF14907">
    <property type="entry name" value="NTP_transf_5"/>
    <property type="match status" value="1"/>
</dbReference>
<keyword evidence="1" id="KW-0812">Transmembrane</keyword>
<accession>A0AAE5H9M8</accession>
<keyword evidence="1" id="KW-0472">Membrane</keyword>
<organism evidence="2 3">
    <name type="scientific">Clostridium beijerinckii</name>
    <name type="common">Clostridium MP</name>
    <dbReference type="NCBI Taxonomy" id="1520"/>
    <lineage>
        <taxon>Bacteria</taxon>
        <taxon>Bacillati</taxon>
        <taxon>Bacillota</taxon>
        <taxon>Clostridia</taxon>
        <taxon>Eubacteriales</taxon>
        <taxon>Clostridiaceae</taxon>
        <taxon>Clostridium</taxon>
    </lineage>
</organism>